<dbReference type="AlphaFoldDB" id="A0AAV2E0Z6"/>
<name>A0AAV2E0Z6_9ROSI</name>
<sequence length="82" mass="9000">MAGIPCLPDGFYEHSTLWTDELLSGHLNRVLAIGRVYFLHADKRFGVKNSVATTGSIILEHLFSTLPASGTESRTSECSWSC</sequence>
<keyword evidence="2" id="KW-1185">Reference proteome</keyword>
<gene>
    <name evidence="1" type="ORF">LTRI10_LOCUS20896</name>
</gene>
<evidence type="ECO:0000313" key="1">
    <source>
        <dbReference type="EMBL" id="CAL1379372.1"/>
    </source>
</evidence>
<accession>A0AAV2E0Z6</accession>
<protein>
    <submittedName>
        <fullName evidence="1">Uncharacterized protein</fullName>
    </submittedName>
</protein>
<dbReference type="EMBL" id="OZ034816">
    <property type="protein sequence ID" value="CAL1379372.1"/>
    <property type="molecule type" value="Genomic_DNA"/>
</dbReference>
<reference evidence="1 2" key="1">
    <citation type="submission" date="2024-04" db="EMBL/GenBank/DDBJ databases">
        <authorList>
            <person name="Fracassetti M."/>
        </authorList>
    </citation>
    <scope>NUCLEOTIDE SEQUENCE [LARGE SCALE GENOMIC DNA]</scope>
</reference>
<organism evidence="1 2">
    <name type="scientific">Linum trigynum</name>
    <dbReference type="NCBI Taxonomy" id="586398"/>
    <lineage>
        <taxon>Eukaryota</taxon>
        <taxon>Viridiplantae</taxon>
        <taxon>Streptophyta</taxon>
        <taxon>Embryophyta</taxon>
        <taxon>Tracheophyta</taxon>
        <taxon>Spermatophyta</taxon>
        <taxon>Magnoliopsida</taxon>
        <taxon>eudicotyledons</taxon>
        <taxon>Gunneridae</taxon>
        <taxon>Pentapetalae</taxon>
        <taxon>rosids</taxon>
        <taxon>fabids</taxon>
        <taxon>Malpighiales</taxon>
        <taxon>Linaceae</taxon>
        <taxon>Linum</taxon>
    </lineage>
</organism>
<evidence type="ECO:0000313" key="2">
    <source>
        <dbReference type="Proteomes" id="UP001497516"/>
    </source>
</evidence>
<dbReference type="Proteomes" id="UP001497516">
    <property type="component" value="Chromosome 3"/>
</dbReference>
<proteinExistence type="predicted"/>